<feature type="transmembrane region" description="Helical" evidence="7">
    <location>
        <begin position="127"/>
        <end position="151"/>
    </location>
</feature>
<dbReference type="RefSeq" id="WP_213167515.1">
    <property type="nucleotide sequence ID" value="NZ_CP058559.1"/>
</dbReference>
<comment type="subcellular location">
    <subcellularLocation>
        <location evidence="1">Cell membrane</location>
        <topology evidence="1">Multi-pass membrane protein</topology>
    </subcellularLocation>
</comment>
<dbReference type="GO" id="GO:0005524">
    <property type="term" value="F:ATP binding"/>
    <property type="evidence" value="ECO:0007669"/>
    <property type="project" value="UniProtKB-KW"/>
</dbReference>
<dbReference type="InterPro" id="IPR003439">
    <property type="entry name" value="ABC_transporter-like_ATP-bd"/>
</dbReference>
<feature type="domain" description="ABC transporter" evidence="8">
    <location>
        <begin position="332"/>
        <end position="530"/>
    </location>
</feature>
<keyword evidence="5 7" id="KW-1133">Transmembrane helix</keyword>
<keyword evidence="11" id="KW-1185">Reference proteome</keyword>
<evidence type="ECO:0000256" key="3">
    <source>
        <dbReference type="ARBA" id="ARBA00022741"/>
    </source>
</evidence>
<evidence type="ECO:0000313" key="10">
    <source>
        <dbReference type="EMBL" id="QNO13852.1"/>
    </source>
</evidence>
<keyword evidence="4 10" id="KW-0067">ATP-binding</keyword>
<dbReference type="InterPro" id="IPR027417">
    <property type="entry name" value="P-loop_NTPase"/>
</dbReference>
<proteinExistence type="predicted"/>
<accession>A0A7G9W590</accession>
<keyword evidence="3" id="KW-0547">Nucleotide-binding</keyword>
<dbReference type="Pfam" id="PF00664">
    <property type="entry name" value="ABC_membrane"/>
    <property type="match status" value="1"/>
</dbReference>
<dbReference type="Gene3D" id="1.20.1560.10">
    <property type="entry name" value="ABC transporter type 1, transmembrane domain"/>
    <property type="match status" value="1"/>
</dbReference>
<feature type="transmembrane region" description="Helical" evidence="7">
    <location>
        <begin position="61"/>
        <end position="82"/>
    </location>
</feature>
<evidence type="ECO:0000256" key="6">
    <source>
        <dbReference type="ARBA" id="ARBA00023136"/>
    </source>
</evidence>
<dbReference type="InterPro" id="IPR039421">
    <property type="entry name" value="Type_1_exporter"/>
</dbReference>
<dbReference type="Pfam" id="PF00005">
    <property type="entry name" value="ABC_tran"/>
    <property type="match status" value="1"/>
</dbReference>
<dbReference type="PROSITE" id="PS50929">
    <property type="entry name" value="ABC_TM1F"/>
    <property type="match status" value="1"/>
</dbReference>
<evidence type="ECO:0000256" key="2">
    <source>
        <dbReference type="ARBA" id="ARBA00022692"/>
    </source>
</evidence>
<dbReference type="Proteomes" id="UP000516160">
    <property type="component" value="Chromosome"/>
</dbReference>
<gene>
    <name evidence="10" type="ORF">HYG86_03260</name>
</gene>
<dbReference type="PANTHER" id="PTHR43394">
    <property type="entry name" value="ATP-DEPENDENT PERMEASE MDL1, MITOCHONDRIAL"/>
    <property type="match status" value="1"/>
</dbReference>
<dbReference type="Gene3D" id="3.40.50.300">
    <property type="entry name" value="P-loop containing nucleotide triphosphate hydrolases"/>
    <property type="match status" value="1"/>
</dbReference>
<organism evidence="10 11">
    <name type="scientific">Alkalicella caledoniensis</name>
    <dbReference type="NCBI Taxonomy" id="2731377"/>
    <lineage>
        <taxon>Bacteria</taxon>
        <taxon>Bacillati</taxon>
        <taxon>Bacillota</taxon>
        <taxon>Clostridia</taxon>
        <taxon>Eubacteriales</taxon>
        <taxon>Proteinivoracaceae</taxon>
        <taxon>Alkalicella</taxon>
    </lineage>
</organism>
<dbReference type="CDD" id="cd03228">
    <property type="entry name" value="ABCC_MRP_Like"/>
    <property type="match status" value="1"/>
</dbReference>
<dbReference type="SMART" id="SM00382">
    <property type="entry name" value="AAA"/>
    <property type="match status" value="1"/>
</dbReference>
<name>A0A7G9W590_ALKCA</name>
<evidence type="ECO:0000256" key="5">
    <source>
        <dbReference type="ARBA" id="ARBA00022989"/>
    </source>
</evidence>
<dbReference type="GO" id="GO:0015421">
    <property type="term" value="F:ABC-type oligopeptide transporter activity"/>
    <property type="evidence" value="ECO:0007669"/>
    <property type="project" value="TreeGrafter"/>
</dbReference>
<dbReference type="EMBL" id="CP058559">
    <property type="protein sequence ID" value="QNO13852.1"/>
    <property type="molecule type" value="Genomic_DNA"/>
</dbReference>
<dbReference type="InterPro" id="IPR003593">
    <property type="entry name" value="AAA+_ATPase"/>
</dbReference>
<evidence type="ECO:0000256" key="1">
    <source>
        <dbReference type="ARBA" id="ARBA00004651"/>
    </source>
</evidence>
<dbReference type="SUPFAM" id="SSF52540">
    <property type="entry name" value="P-loop containing nucleoside triphosphate hydrolases"/>
    <property type="match status" value="1"/>
</dbReference>
<reference evidence="10 11" key="1">
    <citation type="submission" date="2020-07" db="EMBL/GenBank/DDBJ databases">
        <title>Alkalicella. sp. LB2 genome.</title>
        <authorList>
            <person name="Postec A."/>
            <person name="Quemeneur M."/>
        </authorList>
    </citation>
    <scope>NUCLEOTIDE SEQUENCE [LARGE SCALE GENOMIC DNA]</scope>
    <source>
        <strain evidence="10 11">LB2</strain>
    </source>
</reference>
<feature type="transmembrane region" description="Helical" evidence="7">
    <location>
        <begin position="158"/>
        <end position="177"/>
    </location>
</feature>
<dbReference type="AlphaFoldDB" id="A0A7G9W590"/>
<dbReference type="InterPro" id="IPR036640">
    <property type="entry name" value="ABC1_TM_sf"/>
</dbReference>
<evidence type="ECO:0000256" key="4">
    <source>
        <dbReference type="ARBA" id="ARBA00022840"/>
    </source>
</evidence>
<keyword evidence="2 7" id="KW-0812">Transmembrane</keyword>
<dbReference type="InterPro" id="IPR011527">
    <property type="entry name" value="ABC1_TM_dom"/>
</dbReference>
<evidence type="ECO:0000259" key="8">
    <source>
        <dbReference type="PROSITE" id="PS50893"/>
    </source>
</evidence>
<sequence length="531" mass="60188">MASFVNLLFPYIKSYGKLIIFYVILSFLAKLLGISLPYFTGSYIDSLVEHIDINSIKVFSILLLILGLGNILANCVQSYIFVKLKTHISNDLKLFILKHISFIPISNLESKEPGYINHRINSDVNVIVAFILGNSFNVVINLLNIVLLLVICFRINDMLTIIILPLIPIYIMSYFFFKDKIYTLNYDMKEKENDAFSKTQHFLENMKSIKIKGAFEEYNEYIDKKLSNVLTSLLKYTRTSLQFASNKTLIKVVVQVILFYYGGKEIISGNLKIGQFTIMSNYFIMILDNLGFLYSVGEQYQNAKVSMDRILDILSINPEKNGSVLLENIENIELNNISFGYKGSNSEIKKFSYVFNRGNIYCIAGENGVGKSTLINLILGIYVEEFSGTILYNSLDIKKIDLYSTRSELIGVSEQEPKLTYMPSGTGKEHFKEELGVLLTALNVNKNLFDCEDTVMNVSGGEKLKISLIRALLKKPKILILDEPTSALDTVSIAKLKKILLDSKNDRITIIITHDEGFKDIADEIIEIKAM</sequence>
<dbReference type="GO" id="GO:0005886">
    <property type="term" value="C:plasma membrane"/>
    <property type="evidence" value="ECO:0007669"/>
    <property type="project" value="UniProtKB-SubCell"/>
</dbReference>
<evidence type="ECO:0000313" key="11">
    <source>
        <dbReference type="Proteomes" id="UP000516160"/>
    </source>
</evidence>
<evidence type="ECO:0000259" key="9">
    <source>
        <dbReference type="PROSITE" id="PS50929"/>
    </source>
</evidence>
<dbReference type="PROSITE" id="PS50893">
    <property type="entry name" value="ABC_TRANSPORTER_2"/>
    <property type="match status" value="1"/>
</dbReference>
<feature type="transmembrane region" description="Helical" evidence="7">
    <location>
        <begin position="20"/>
        <end position="40"/>
    </location>
</feature>
<feature type="domain" description="ABC transmembrane type-1" evidence="9">
    <location>
        <begin position="20"/>
        <end position="302"/>
    </location>
</feature>
<dbReference type="GO" id="GO:0016887">
    <property type="term" value="F:ATP hydrolysis activity"/>
    <property type="evidence" value="ECO:0007669"/>
    <property type="project" value="InterPro"/>
</dbReference>
<evidence type="ECO:0000256" key="7">
    <source>
        <dbReference type="SAM" id="Phobius"/>
    </source>
</evidence>
<protein>
    <submittedName>
        <fullName evidence="10">ABC transporter ATP-binding protein</fullName>
    </submittedName>
</protein>
<dbReference type="SUPFAM" id="SSF90123">
    <property type="entry name" value="ABC transporter transmembrane region"/>
    <property type="match status" value="1"/>
</dbReference>
<dbReference type="KEGG" id="acae:HYG86_03260"/>
<keyword evidence="6 7" id="KW-0472">Membrane</keyword>
<dbReference type="PANTHER" id="PTHR43394:SF1">
    <property type="entry name" value="ATP-BINDING CASSETTE SUB-FAMILY B MEMBER 10, MITOCHONDRIAL"/>
    <property type="match status" value="1"/>
</dbReference>